<name>A0A1H9DJQ3_9PSEU</name>
<protein>
    <submittedName>
        <fullName evidence="2">Uncharacterized protein</fullName>
    </submittedName>
</protein>
<accession>A0A1H9DJQ3</accession>
<proteinExistence type="predicted"/>
<dbReference type="EMBL" id="FOFR01000002">
    <property type="protein sequence ID" value="SEQ13716.1"/>
    <property type="molecule type" value="Genomic_DNA"/>
</dbReference>
<evidence type="ECO:0000313" key="3">
    <source>
        <dbReference type="Proteomes" id="UP000199352"/>
    </source>
</evidence>
<feature type="compositionally biased region" description="Basic and acidic residues" evidence="1">
    <location>
        <begin position="140"/>
        <end position="163"/>
    </location>
</feature>
<evidence type="ECO:0000256" key="1">
    <source>
        <dbReference type="SAM" id="MobiDB-lite"/>
    </source>
</evidence>
<organism evidence="2 3">
    <name type="scientific">Lentzea xinjiangensis</name>
    <dbReference type="NCBI Taxonomy" id="402600"/>
    <lineage>
        <taxon>Bacteria</taxon>
        <taxon>Bacillati</taxon>
        <taxon>Actinomycetota</taxon>
        <taxon>Actinomycetes</taxon>
        <taxon>Pseudonocardiales</taxon>
        <taxon>Pseudonocardiaceae</taxon>
        <taxon>Lentzea</taxon>
    </lineage>
</organism>
<gene>
    <name evidence="2" type="ORF">SAMN05216188_102183</name>
</gene>
<dbReference type="AlphaFoldDB" id="A0A1H9DJQ3"/>
<reference evidence="3" key="1">
    <citation type="submission" date="2016-10" db="EMBL/GenBank/DDBJ databases">
        <authorList>
            <person name="Varghese N."/>
            <person name="Submissions S."/>
        </authorList>
    </citation>
    <scope>NUCLEOTIDE SEQUENCE [LARGE SCALE GENOMIC DNA]</scope>
    <source>
        <strain evidence="3">CGMCC 4.3525</strain>
    </source>
</reference>
<feature type="region of interest" description="Disordered" evidence="1">
    <location>
        <begin position="132"/>
        <end position="164"/>
    </location>
</feature>
<dbReference type="STRING" id="402600.SAMN05216188_102183"/>
<sequence>MTLSIHLVRGARTVRGAVLGLTVLLAVTGCGTASQPQPVAVQLTVEGLKLADAADLQAQAEAQLAYTLEYGYVARAGAAAVSCWFAKTGVEAEVDKRLWCGPVQVPGTGAGTDWVPVPIKEVTRNGDEVRYEVQSPQVPEKGKRSTPTERLVRTDGKELDPSKQQDLTAGRDFLAVLPDDGKRTNSDLGLGDIDVKLRDDLLSAAVTGWANPDIWFTADGTVRAEPGSRLRVVRMRVEKLNETDSGFHRTNWQGFAPQPSELALEVPGKRQLLPADRLPANGSVFVVYTVPDPQQGAETLALDTLGAKSLEQRVELPTGKRSDTSPQVLHRAAWPPHFPEPTQKIRFGDRELGMKVTGIRLGRQRPVKLGESQYDVATISGPDKALLEVRVEATGNLPDTAGGSLTKNLITVVLPDGSTAPQVGARYDGGPLPFAIVVEIPADTRSVSVGLVDGVVELPRLGRTSISPVDSRLTLALEF</sequence>
<dbReference type="Proteomes" id="UP000199352">
    <property type="component" value="Unassembled WGS sequence"/>
</dbReference>
<evidence type="ECO:0000313" key="2">
    <source>
        <dbReference type="EMBL" id="SEQ13716.1"/>
    </source>
</evidence>
<keyword evidence="3" id="KW-1185">Reference proteome</keyword>